<gene>
    <name evidence="1" type="ORF">H1R19_12950</name>
</gene>
<evidence type="ECO:0000313" key="1">
    <source>
        <dbReference type="EMBL" id="QMS99887.1"/>
    </source>
</evidence>
<dbReference type="InterPro" id="IPR013207">
    <property type="entry name" value="LGFP"/>
</dbReference>
<organism evidence="1 2">
    <name type="scientific">Gordonia jinghuaiqii</name>
    <dbReference type="NCBI Taxonomy" id="2758710"/>
    <lineage>
        <taxon>Bacteria</taxon>
        <taxon>Bacillati</taxon>
        <taxon>Actinomycetota</taxon>
        <taxon>Actinomycetes</taxon>
        <taxon>Mycobacteriales</taxon>
        <taxon>Gordoniaceae</taxon>
        <taxon>Gordonia</taxon>
    </lineage>
</organism>
<accession>A0A7D7QVL9</accession>
<sequence length="210" mass="22420">MPGLLSPLRRNSRDIRSASGRTGSRVASVALVALAAAMSLVVLAPSAHADRVINGHLVGGKIEEAYSQTGGFFKWGVPTGPERASAKRGRYQTFSRDASFYWHPAVDGGTAHQVGGAIRARWQKAGAERGALGFPVTNEYKSGSGRSNDFQGGVVTWSKTGGAQVVWGQILRLWQERGGAKGYFGVPLGGEYRIGGRYAQDFLNGTILWP</sequence>
<dbReference type="AlphaFoldDB" id="A0A7D7QVL9"/>
<keyword evidence="2" id="KW-1185">Reference proteome</keyword>
<dbReference type="Proteomes" id="UP000515663">
    <property type="component" value="Chromosome"/>
</dbReference>
<protein>
    <submittedName>
        <fullName evidence="1">Lysozyme</fullName>
    </submittedName>
</protein>
<reference evidence="2" key="1">
    <citation type="submission" date="2020-07" db="EMBL/GenBank/DDBJ databases">
        <title>novel species isolated from the respiratory tract of Marmot.</title>
        <authorList>
            <person name="Zhang G."/>
        </authorList>
    </citation>
    <scope>NUCLEOTIDE SEQUENCE [LARGE SCALE GENOMIC DNA]</scope>
    <source>
        <strain evidence="2">686</strain>
    </source>
</reference>
<proteinExistence type="predicted"/>
<name>A0A7D7QVL9_9ACTN</name>
<dbReference type="KEGG" id="gji:H1R19_12950"/>
<dbReference type="RefSeq" id="WP_219849238.1">
    <property type="nucleotide sequence ID" value="NZ_CP059491.1"/>
</dbReference>
<dbReference type="Pfam" id="PF08310">
    <property type="entry name" value="LGFP"/>
    <property type="match status" value="2"/>
</dbReference>
<evidence type="ECO:0000313" key="2">
    <source>
        <dbReference type="Proteomes" id="UP000515663"/>
    </source>
</evidence>
<dbReference type="EMBL" id="CP059491">
    <property type="protein sequence ID" value="QMS99887.1"/>
    <property type="molecule type" value="Genomic_DNA"/>
</dbReference>